<reference evidence="3 4" key="1">
    <citation type="submission" date="2019-12" db="EMBL/GenBank/DDBJ databases">
        <authorList>
            <person name="Alioto T."/>
            <person name="Alioto T."/>
            <person name="Gomez Garrido J."/>
        </authorList>
    </citation>
    <scope>NUCLEOTIDE SEQUENCE [LARGE SCALE GENOMIC DNA]</scope>
</reference>
<gene>
    <name evidence="3" type="ORF">OLEA9_A111877</name>
</gene>
<keyword evidence="2" id="KW-0539">Nucleus</keyword>
<dbReference type="Gramene" id="OE9A111877T1">
    <property type="protein sequence ID" value="OE9A111877C1"/>
    <property type="gene ID" value="OE9A111877"/>
</dbReference>
<dbReference type="GO" id="GO:0003700">
    <property type="term" value="F:DNA-binding transcription factor activity"/>
    <property type="evidence" value="ECO:0007669"/>
    <property type="project" value="TreeGrafter"/>
</dbReference>
<dbReference type="GO" id="GO:0005634">
    <property type="term" value="C:nucleus"/>
    <property type="evidence" value="ECO:0007669"/>
    <property type="project" value="UniProtKB-SubCell"/>
</dbReference>
<sequence>MFVSFVNLDLKEAKIKKPRKCKEVENKKTTKKDYKKAREEEAPAGYIHVTAKALMLDEIINHVQSLQNQVKFISMKLASNNPMLYDFGTDFRTIHG</sequence>
<dbReference type="Proteomes" id="UP000594638">
    <property type="component" value="Unassembled WGS sequence"/>
</dbReference>
<keyword evidence="4" id="KW-1185">Reference proteome</keyword>
<dbReference type="AlphaFoldDB" id="A0A8S0T634"/>
<name>A0A8S0T634_OLEEU</name>
<evidence type="ECO:0000313" key="3">
    <source>
        <dbReference type="EMBL" id="CAA2999733.1"/>
    </source>
</evidence>
<comment type="caution">
    <text evidence="3">The sequence shown here is derived from an EMBL/GenBank/DDBJ whole genome shotgun (WGS) entry which is preliminary data.</text>
</comment>
<organism evidence="3 4">
    <name type="scientific">Olea europaea subsp. europaea</name>
    <dbReference type="NCBI Taxonomy" id="158383"/>
    <lineage>
        <taxon>Eukaryota</taxon>
        <taxon>Viridiplantae</taxon>
        <taxon>Streptophyta</taxon>
        <taxon>Embryophyta</taxon>
        <taxon>Tracheophyta</taxon>
        <taxon>Spermatophyta</taxon>
        <taxon>Magnoliopsida</taxon>
        <taxon>eudicotyledons</taxon>
        <taxon>Gunneridae</taxon>
        <taxon>Pentapetalae</taxon>
        <taxon>asterids</taxon>
        <taxon>lamiids</taxon>
        <taxon>Lamiales</taxon>
        <taxon>Oleaceae</taxon>
        <taxon>Oleeae</taxon>
        <taxon>Olea</taxon>
    </lineage>
</organism>
<dbReference type="OrthoDB" id="1635279at2759"/>
<accession>A0A8S0T634</accession>
<proteinExistence type="predicted"/>
<evidence type="ECO:0000313" key="4">
    <source>
        <dbReference type="Proteomes" id="UP000594638"/>
    </source>
</evidence>
<evidence type="ECO:0000256" key="1">
    <source>
        <dbReference type="ARBA" id="ARBA00004123"/>
    </source>
</evidence>
<dbReference type="EMBL" id="CACTIH010005649">
    <property type="protein sequence ID" value="CAA2999733.1"/>
    <property type="molecule type" value="Genomic_DNA"/>
</dbReference>
<dbReference type="PANTHER" id="PTHR12565">
    <property type="entry name" value="STEROL REGULATORY ELEMENT-BINDING PROTEIN"/>
    <property type="match status" value="1"/>
</dbReference>
<protein>
    <submittedName>
        <fullName evidence="3">Transcription factor bHLH137-like isoform X1</fullName>
    </submittedName>
</protein>
<dbReference type="PANTHER" id="PTHR12565:SF431">
    <property type="entry name" value="TRANSCRIPTION FACTOR BHLH137"/>
    <property type="match status" value="1"/>
</dbReference>
<evidence type="ECO:0000256" key="2">
    <source>
        <dbReference type="ARBA" id="ARBA00023242"/>
    </source>
</evidence>
<dbReference type="InterPro" id="IPR024097">
    <property type="entry name" value="bHLH_ZIP_TF"/>
</dbReference>
<comment type="subcellular location">
    <subcellularLocation>
        <location evidence="1">Nucleus</location>
    </subcellularLocation>
</comment>